<evidence type="ECO:0000313" key="3">
    <source>
        <dbReference type="EMBL" id="CAD8497669.1"/>
    </source>
</evidence>
<evidence type="ECO:0000256" key="1">
    <source>
        <dbReference type="PROSITE-ProRule" id="PRU00175"/>
    </source>
</evidence>
<evidence type="ECO:0000259" key="2">
    <source>
        <dbReference type="PROSITE" id="PS50089"/>
    </source>
</evidence>
<keyword evidence="1" id="KW-0863">Zinc-finger</keyword>
<dbReference type="Gene3D" id="3.40.50.720">
    <property type="entry name" value="NAD(P)-binding Rossmann-like Domain"/>
    <property type="match status" value="1"/>
</dbReference>
<reference evidence="3" key="1">
    <citation type="submission" date="2021-01" db="EMBL/GenBank/DDBJ databases">
        <authorList>
            <person name="Corre E."/>
            <person name="Pelletier E."/>
            <person name="Niang G."/>
            <person name="Scheremetjew M."/>
            <person name="Finn R."/>
            <person name="Kale V."/>
            <person name="Holt S."/>
            <person name="Cochrane G."/>
            <person name="Meng A."/>
            <person name="Brown T."/>
            <person name="Cohen L."/>
        </authorList>
    </citation>
    <scope>NUCLEOTIDE SEQUENCE</scope>
    <source>
        <strain evidence="3">CCMP325</strain>
    </source>
</reference>
<protein>
    <recommendedName>
        <fullName evidence="2">RING-type domain-containing protein</fullName>
    </recommendedName>
</protein>
<dbReference type="InterPro" id="IPR036291">
    <property type="entry name" value="NAD(P)-bd_dom_sf"/>
</dbReference>
<dbReference type="Gene3D" id="3.30.40.10">
    <property type="entry name" value="Zinc/RING finger domain, C3HC4 (zinc finger)"/>
    <property type="match status" value="1"/>
</dbReference>
<proteinExistence type="predicted"/>
<feature type="domain" description="RING-type" evidence="2">
    <location>
        <begin position="224"/>
        <end position="264"/>
    </location>
</feature>
<dbReference type="GO" id="GO:0008270">
    <property type="term" value="F:zinc ion binding"/>
    <property type="evidence" value="ECO:0007669"/>
    <property type="project" value="UniProtKB-KW"/>
</dbReference>
<dbReference type="GO" id="GO:0016491">
    <property type="term" value="F:oxidoreductase activity"/>
    <property type="evidence" value="ECO:0007669"/>
    <property type="project" value="TreeGrafter"/>
</dbReference>
<dbReference type="Pfam" id="PF02737">
    <property type="entry name" value="3HCDH_N"/>
    <property type="match status" value="1"/>
</dbReference>
<sequence>MGASIAGQLATCGKQVGLYDRTEFDMNKGMEILRADMKAYVERGLLAENDKEAAIARIRLMGSYDEVVRSKVVIECIYENVEEKRKLFHALIDAAHKARVSPVLASNSINFSIKNIVPNRDEISIVTCGMRFLYPVWFIPPVEISSEEEERPAALVPLWGMCEEAGLKPFYVSTKTFGGFSRMKLDQSDVDEYHGKRKASLASSLGASQGTGGPAPARGGERECNICLEPRHVFMILAPCGHKGICEQCANKIRGGTGKCPTCRCEIERMLVEDSYEH</sequence>
<gene>
    <name evidence="3" type="ORF">HPHI1048_LOCUS17793</name>
</gene>
<dbReference type="SUPFAM" id="SSF57850">
    <property type="entry name" value="RING/U-box"/>
    <property type="match status" value="1"/>
</dbReference>
<dbReference type="PANTHER" id="PTHR48075">
    <property type="entry name" value="3-HYDROXYACYL-COA DEHYDROGENASE FAMILY PROTEIN"/>
    <property type="match status" value="1"/>
</dbReference>
<keyword evidence="1" id="KW-0862">Zinc</keyword>
<dbReference type="InterPro" id="IPR006176">
    <property type="entry name" value="3-OHacyl-CoA_DH_NAD-bd"/>
</dbReference>
<keyword evidence="1" id="KW-0479">Metal-binding</keyword>
<dbReference type="PROSITE" id="PS50089">
    <property type="entry name" value="ZF_RING_2"/>
    <property type="match status" value="1"/>
</dbReference>
<dbReference type="AlphaFoldDB" id="A0A7S0EXH8"/>
<dbReference type="Pfam" id="PF13920">
    <property type="entry name" value="zf-C3HC4_3"/>
    <property type="match status" value="1"/>
</dbReference>
<dbReference type="SMART" id="SM00184">
    <property type="entry name" value="RING"/>
    <property type="match status" value="1"/>
</dbReference>
<organism evidence="3">
    <name type="scientific">Hanusia phi</name>
    <dbReference type="NCBI Taxonomy" id="3032"/>
    <lineage>
        <taxon>Eukaryota</taxon>
        <taxon>Cryptophyceae</taxon>
        <taxon>Pyrenomonadales</taxon>
        <taxon>Geminigeraceae</taxon>
        <taxon>Hanusia</taxon>
    </lineage>
</organism>
<name>A0A7S0EXH8_9CRYP</name>
<accession>A0A7S0EXH8</accession>
<dbReference type="GO" id="GO:0006631">
    <property type="term" value="P:fatty acid metabolic process"/>
    <property type="evidence" value="ECO:0007669"/>
    <property type="project" value="InterPro"/>
</dbReference>
<dbReference type="PANTHER" id="PTHR48075:SF5">
    <property type="entry name" value="3-HYDROXYBUTYRYL-COA DEHYDROGENASE"/>
    <property type="match status" value="1"/>
</dbReference>
<dbReference type="EMBL" id="HBEO01026433">
    <property type="protein sequence ID" value="CAD8497669.1"/>
    <property type="molecule type" value="Transcribed_RNA"/>
</dbReference>
<dbReference type="InterPro" id="IPR013083">
    <property type="entry name" value="Znf_RING/FYVE/PHD"/>
</dbReference>
<dbReference type="GO" id="GO:0070403">
    <property type="term" value="F:NAD+ binding"/>
    <property type="evidence" value="ECO:0007669"/>
    <property type="project" value="InterPro"/>
</dbReference>
<dbReference type="InterPro" id="IPR001841">
    <property type="entry name" value="Znf_RING"/>
</dbReference>
<dbReference type="SUPFAM" id="SSF51735">
    <property type="entry name" value="NAD(P)-binding Rossmann-fold domains"/>
    <property type="match status" value="1"/>
</dbReference>